<keyword evidence="2" id="KW-1185">Reference proteome</keyword>
<gene>
    <name evidence="1" type="ORF">CPLU01_14649</name>
</gene>
<comment type="caution">
    <text evidence="1">The sequence shown here is derived from an EMBL/GenBank/DDBJ whole genome shotgun (WGS) entry which is preliminary data.</text>
</comment>
<organism evidence="1 2">
    <name type="scientific">Colletotrichum plurivorum</name>
    <dbReference type="NCBI Taxonomy" id="2175906"/>
    <lineage>
        <taxon>Eukaryota</taxon>
        <taxon>Fungi</taxon>
        <taxon>Dikarya</taxon>
        <taxon>Ascomycota</taxon>
        <taxon>Pezizomycotina</taxon>
        <taxon>Sordariomycetes</taxon>
        <taxon>Hypocreomycetidae</taxon>
        <taxon>Glomerellales</taxon>
        <taxon>Glomerellaceae</taxon>
        <taxon>Colletotrichum</taxon>
        <taxon>Colletotrichum orchidearum species complex</taxon>
    </lineage>
</organism>
<proteinExistence type="predicted"/>
<dbReference type="EMBL" id="WIGO01000405">
    <property type="protein sequence ID" value="KAF6813468.1"/>
    <property type="molecule type" value="Genomic_DNA"/>
</dbReference>
<dbReference type="InterPro" id="IPR022085">
    <property type="entry name" value="OpdG"/>
</dbReference>
<protein>
    <submittedName>
        <fullName evidence="1">Uncharacterized protein</fullName>
    </submittedName>
</protein>
<reference evidence="1" key="1">
    <citation type="journal article" date="2020" name="Phytopathology">
        <title>Genome Sequence Resources of Colletotrichum truncatum, C. plurivorum, C. musicola, and C. sojae: Four Species Pathogenic to Soybean (Glycine max).</title>
        <authorList>
            <person name="Rogerio F."/>
            <person name="Boufleur T.R."/>
            <person name="Ciampi-Guillardi M."/>
            <person name="Sukno S.A."/>
            <person name="Thon M.R."/>
            <person name="Massola Junior N.S."/>
            <person name="Baroncelli R."/>
        </authorList>
    </citation>
    <scope>NUCLEOTIDE SEQUENCE</scope>
    <source>
        <strain evidence="1">LFN00145</strain>
    </source>
</reference>
<dbReference type="Pfam" id="PF12311">
    <property type="entry name" value="DUF3632"/>
    <property type="match status" value="1"/>
</dbReference>
<dbReference type="PANTHER" id="PTHR38797:SF6">
    <property type="match status" value="1"/>
</dbReference>
<evidence type="ECO:0000313" key="2">
    <source>
        <dbReference type="Proteomes" id="UP000654918"/>
    </source>
</evidence>
<dbReference type="Proteomes" id="UP000654918">
    <property type="component" value="Unassembled WGS sequence"/>
</dbReference>
<name>A0A8H6MYZ9_9PEZI</name>
<evidence type="ECO:0000313" key="1">
    <source>
        <dbReference type="EMBL" id="KAF6813468.1"/>
    </source>
</evidence>
<accession>A0A8H6MYZ9</accession>
<dbReference type="PANTHER" id="PTHR38797">
    <property type="entry name" value="NUCLEAR PORE COMPLEX PROTEIN NUP85-RELATED"/>
    <property type="match status" value="1"/>
</dbReference>
<dbReference type="AlphaFoldDB" id="A0A8H6MYZ9"/>
<dbReference type="InterPro" id="IPR053204">
    <property type="entry name" value="Oxopyrrolidines_Biosynth-assoc"/>
</dbReference>
<sequence length="407" mass="45417">MQKLSIRICSRKAASNLFPMRIKASPRSDLQTAACAFLCHGATLQRVQRGRLMLTKEYVPLTMRTRYVQCVALKHGALTTAATSVRPVRLHVGNSALPRFKLLRCGTFSTTRHSFQSHHREVLKFLPNTSHRRIVTLRSNKMSADSKTDAHPTYQALEALVKSAGDDKAIDGTVQRFNELAKASASELEDFLWETYNGIFDVAGQTAPEKQTPLVDFVQRLRETTVTGSDGQALHISDGVVWKDLPTFGWVARDLWNFDVLDASASKEEKTDQDNKAAFLAQLTARASITNAQRDDPLDYSMYGLWALREAFEEEHPAGADVASAVRQAYLWIRHAGDVLRKLSVRHHKLEERTGIAGGKFQSRGWTGFNEERWAAWSEAFAAARTELADAEAKELAGQAVDIMNSK</sequence>